<dbReference type="SMART" id="SM00380">
    <property type="entry name" value="AP2"/>
    <property type="match status" value="1"/>
</dbReference>
<dbReference type="PANTHER" id="PTHR31190:SF449">
    <property type="entry name" value="AP2_ERF DOMAIN-CONTAINING PROTEIN"/>
    <property type="match status" value="1"/>
</dbReference>
<gene>
    <name evidence="8" type="ORF">Fmac_028869</name>
</gene>
<keyword evidence="3" id="KW-0238">DNA-binding</keyword>
<dbReference type="FunFam" id="3.30.730.10:FF:000001">
    <property type="entry name" value="Ethylene-responsive transcription factor 2"/>
    <property type="match status" value="1"/>
</dbReference>
<dbReference type="PANTHER" id="PTHR31190">
    <property type="entry name" value="DNA-BINDING DOMAIN"/>
    <property type="match status" value="1"/>
</dbReference>
<dbReference type="GO" id="GO:0005634">
    <property type="term" value="C:nucleus"/>
    <property type="evidence" value="ECO:0007669"/>
    <property type="project" value="UniProtKB-SubCell"/>
</dbReference>
<feature type="domain" description="AP2/ERF" evidence="7">
    <location>
        <begin position="158"/>
        <end position="216"/>
    </location>
</feature>
<keyword evidence="2" id="KW-0805">Transcription regulation</keyword>
<keyword evidence="9" id="KW-1185">Reference proteome</keyword>
<evidence type="ECO:0000313" key="8">
    <source>
        <dbReference type="EMBL" id="KAL2319900.1"/>
    </source>
</evidence>
<dbReference type="Pfam" id="PF00847">
    <property type="entry name" value="AP2"/>
    <property type="match status" value="1"/>
</dbReference>
<dbReference type="GO" id="GO:0003677">
    <property type="term" value="F:DNA binding"/>
    <property type="evidence" value="ECO:0007669"/>
    <property type="project" value="UniProtKB-KW"/>
</dbReference>
<dbReference type="InterPro" id="IPR001471">
    <property type="entry name" value="AP2/ERF_dom"/>
</dbReference>
<evidence type="ECO:0000256" key="1">
    <source>
        <dbReference type="ARBA" id="ARBA00004123"/>
    </source>
</evidence>
<evidence type="ECO:0000256" key="4">
    <source>
        <dbReference type="ARBA" id="ARBA00023163"/>
    </source>
</evidence>
<dbReference type="InterPro" id="IPR016177">
    <property type="entry name" value="DNA-bd_dom_sf"/>
</dbReference>
<evidence type="ECO:0000259" key="7">
    <source>
        <dbReference type="PROSITE" id="PS51032"/>
    </source>
</evidence>
<reference evidence="8 9" key="1">
    <citation type="submission" date="2024-08" db="EMBL/GenBank/DDBJ databases">
        <title>Insights into the chromosomal genome structure of Flemingia macrophylla.</title>
        <authorList>
            <person name="Ding Y."/>
            <person name="Zhao Y."/>
            <person name="Bi W."/>
            <person name="Wu M."/>
            <person name="Zhao G."/>
            <person name="Gong Y."/>
            <person name="Li W."/>
            <person name="Zhang P."/>
        </authorList>
    </citation>
    <scope>NUCLEOTIDE SEQUENCE [LARGE SCALE GENOMIC DNA]</scope>
    <source>
        <strain evidence="8">DYQJB</strain>
        <tissue evidence="8">Leaf</tissue>
    </source>
</reference>
<keyword evidence="5" id="KW-0539">Nucleus</keyword>
<dbReference type="SUPFAM" id="SSF54171">
    <property type="entry name" value="DNA-binding domain"/>
    <property type="match status" value="1"/>
</dbReference>
<dbReference type="EMBL" id="JBGMDY010000010">
    <property type="protein sequence ID" value="KAL2319900.1"/>
    <property type="molecule type" value="Genomic_DNA"/>
</dbReference>
<evidence type="ECO:0000256" key="2">
    <source>
        <dbReference type="ARBA" id="ARBA00023015"/>
    </source>
</evidence>
<protein>
    <recommendedName>
        <fullName evidence="7">AP2/ERF domain-containing protein</fullName>
    </recommendedName>
</protein>
<dbReference type="Gene3D" id="3.30.730.10">
    <property type="entry name" value="AP2/ERF domain"/>
    <property type="match status" value="1"/>
</dbReference>
<keyword evidence="4" id="KW-0804">Transcription</keyword>
<dbReference type="InterPro" id="IPR036955">
    <property type="entry name" value="AP2/ERF_dom_sf"/>
</dbReference>
<comment type="caution">
    <text evidence="8">The sequence shown here is derived from an EMBL/GenBank/DDBJ whole genome shotgun (WGS) entry which is preliminary data.</text>
</comment>
<sequence length="278" mass="31068">MMTNIISNRCAIVCNTRNKSPTIQRAKVTKNHNLYGSMSSHELDTDMNALGSFELPVTAPFQDVSALDSSAVEFSRSSSFRNIFLAENWAELPLKEDDTDDMVIYSALSEAATTGWFPVINGNGVSKVDEAVKMKNVSTNMGNATTSGTHAPTRRGWSYRGVRRRPWGKYAAEIRDVMRKGTRMWLGTYQTAEDAALAYDRAAFKMHGSKAKLNFPHLIGSDHVEPIRIMLKKRSSDDSFLCPSSSMATSKRSKDGSLVDLEIDDSNMWQFSIDTRWQ</sequence>
<proteinExistence type="inferred from homology"/>
<organism evidence="8 9">
    <name type="scientific">Flemingia macrophylla</name>
    <dbReference type="NCBI Taxonomy" id="520843"/>
    <lineage>
        <taxon>Eukaryota</taxon>
        <taxon>Viridiplantae</taxon>
        <taxon>Streptophyta</taxon>
        <taxon>Embryophyta</taxon>
        <taxon>Tracheophyta</taxon>
        <taxon>Spermatophyta</taxon>
        <taxon>Magnoliopsida</taxon>
        <taxon>eudicotyledons</taxon>
        <taxon>Gunneridae</taxon>
        <taxon>Pentapetalae</taxon>
        <taxon>rosids</taxon>
        <taxon>fabids</taxon>
        <taxon>Fabales</taxon>
        <taxon>Fabaceae</taxon>
        <taxon>Papilionoideae</taxon>
        <taxon>50 kb inversion clade</taxon>
        <taxon>NPAAA clade</taxon>
        <taxon>indigoferoid/millettioid clade</taxon>
        <taxon>Phaseoleae</taxon>
        <taxon>Flemingia</taxon>
    </lineage>
</organism>
<dbReference type="Proteomes" id="UP001603857">
    <property type="component" value="Unassembled WGS sequence"/>
</dbReference>
<dbReference type="PRINTS" id="PR00367">
    <property type="entry name" value="ETHRSPELEMNT"/>
</dbReference>
<dbReference type="CDD" id="cd00018">
    <property type="entry name" value="AP2"/>
    <property type="match status" value="1"/>
</dbReference>
<evidence type="ECO:0000256" key="5">
    <source>
        <dbReference type="ARBA" id="ARBA00023242"/>
    </source>
</evidence>
<evidence type="ECO:0000256" key="6">
    <source>
        <dbReference type="ARBA" id="ARBA00024343"/>
    </source>
</evidence>
<accession>A0ABD1L8Q9</accession>
<dbReference type="PROSITE" id="PS51032">
    <property type="entry name" value="AP2_ERF"/>
    <property type="match status" value="1"/>
</dbReference>
<comment type="similarity">
    <text evidence="6">Belongs to the AP2/ERF transcription factor family. ERF subfamily.</text>
</comment>
<dbReference type="InterPro" id="IPR044808">
    <property type="entry name" value="ERF_plant"/>
</dbReference>
<comment type="subcellular location">
    <subcellularLocation>
        <location evidence="1">Nucleus</location>
    </subcellularLocation>
</comment>
<name>A0ABD1L8Q9_9FABA</name>
<evidence type="ECO:0000256" key="3">
    <source>
        <dbReference type="ARBA" id="ARBA00023125"/>
    </source>
</evidence>
<evidence type="ECO:0000313" key="9">
    <source>
        <dbReference type="Proteomes" id="UP001603857"/>
    </source>
</evidence>
<dbReference type="AlphaFoldDB" id="A0ABD1L8Q9"/>